<dbReference type="Proteomes" id="UP001205105">
    <property type="component" value="Unassembled WGS sequence"/>
</dbReference>
<evidence type="ECO:0000256" key="9">
    <source>
        <dbReference type="ARBA" id="ARBA00023173"/>
    </source>
</evidence>
<evidence type="ECO:0000256" key="10">
    <source>
        <dbReference type="ARBA" id="ARBA00023180"/>
    </source>
</evidence>
<keyword evidence="3" id="KW-0813">Transport</keyword>
<comment type="similarity">
    <text evidence="2">Belongs to the tweety family.</text>
</comment>
<comment type="caution">
    <text evidence="16">The sequence shown here is derived from an EMBL/GenBank/DDBJ whole genome shotgun (WGS) entry which is preliminary data.</text>
</comment>
<feature type="transmembrane region" description="Helical" evidence="14">
    <location>
        <begin position="138"/>
        <end position="162"/>
    </location>
</feature>
<keyword evidence="6 14" id="KW-1133">Transmembrane helix</keyword>
<proteinExistence type="inferred from homology"/>
<dbReference type="GO" id="GO:0005886">
    <property type="term" value="C:plasma membrane"/>
    <property type="evidence" value="ECO:0007669"/>
    <property type="project" value="UniProtKB-SubCell"/>
</dbReference>
<evidence type="ECO:0000256" key="1">
    <source>
        <dbReference type="ARBA" id="ARBA00004651"/>
    </source>
</evidence>
<dbReference type="GO" id="GO:0034707">
    <property type="term" value="C:chloride channel complex"/>
    <property type="evidence" value="ECO:0007669"/>
    <property type="project" value="UniProtKB-KW"/>
</dbReference>
<comment type="subcellular location">
    <subcellularLocation>
        <location evidence="1">Cell membrane</location>
        <topology evidence="1">Multi-pass membrane protein</topology>
    </subcellularLocation>
</comment>
<keyword evidence="15" id="KW-0732">Signal</keyword>
<evidence type="ECO:0000256" key="8">
    <source>
        <dbReference type="ARBA" id="ARBA00023136"/>
    </source>
</evidence>
<feature type="compositionally biased region" description="Low complexity" evidence="13">
    <location>
        <begin position="945"/>
        <end position="959"/>
    </location>
</feature>
<dbReference type="InterPro" id="IPR006990">
    <property type="entry name" value="Tweety"/>
</dbReference>
<keyword evidence="10" id="KW-0325">Glycoprotein</keyword>
<keyword evidence="8 14" id="KW-0472">Membrane</keyword>
<keyword evidence="7" id="KW-0406">Ion transport</keyword>
<feature type="transmembrane region" description="Helical" evidence="14">
    <location>
        <begin position="87"/>
        <end position="108"/>
    </location>
</feature>
<gene>
    <name evidence="16" type="ORF">COHA_002892</name>
</gene>
<feature type="region of interest" description="Disordered" evidence="13">
    <location>
        <begin position="993"/>
        <end position="1080"/>
    </location>
</feature>
<evidence type="ECO:0000313" key="16">
    <source>
        <dbReference type="EMBL" id="KAI7843414.1"/>
    </source>
</evidence>
<accession>A0AAD5DVY1</accession>
<evidence type="ECO:0000256" key="6">
    <source>
        <dbReference type="ARBA" id="ARBA00022989"/>
    </source>
</evidence>
<evidence type="ECO:0000256" key="5">
    <source>
        <dbReference type="ARBA" id="ARBA00022692"/>
    </source>
</evidence>
<keyword evidence="5 14" id="KW-0812">Transmembrane</keyword>
<keyword evidence="4" id="KW-1003">Cell membrane</keyword>
<feature type="region of interest" description="Disordered" evidence="13">
    <location>
        <begin position="936"/>
        <end position="959"/>
    </location>
</feature>
<feature type="chain" id="PRO_5042135785" evidence="15">
    <location>
        <begin position="22"/>
        <end position="1080"/>
    </location>
</feature>
<dbReference type="GO" id="GO:0005229">
    <property type="term" value="F:intracellularly calcium-gated chloride channel activity"/>
    <property type="evidence" value="ECO:0007669"/>
    <property type="project" value="TreeGrafter"/>
</dbReference>
<feature type="transmembrane region" description="Helical" evidence="14">
    <location>
        <begin position="696"/>
        <end position="714"/>
    </location>
</feature>
<evidence type="ECO:0000256" key="7">
    <source>
        <dbReference type="ARBA" id="ARBA00023065"/>
    </source>
</evidence>
<evidence type="ECO:0000256" key="13">
    <source>
        <dbReference type="SAM" id="MobiDB-lite"/>
    </source>
</evidence>
<organism evidence="16 17">
    <name type="scientific">Chlorella ohadii</name>
    <dbReference type="NCBI Taxonomy" id="2649997"/>
    <lineage>
        <taxon>Eukaryota</taxon>
        <taxon>Viridiplantae</taxon>
        <taxon>Chlorophyta</taxon>
        <taxon>core chlorophytes</taxon>
        <taxon>Trebouxiophyceae</taxon>
        <taxon>Chlorellales</taxon>
        <taxon>Chlorellaceae</taxon>
        <taxon>Chlorella clade</taxon>
        <taxon>Chlorella</taxon>
    </lineage>
</organism>
<evidence type="ECO:0000313" key="17">
    <source>
        <dbReference type="Proteomes" id="UP001205105"/>
    </source>
</evidence>
<evidence type="ECO:0000256" key="11">
    <source>
        <dbReference type="ARBA" id="ARBA00023214"/>
    </source>
</evidence>
<dbReference type="EMBL" id="JADXDR010000038">
    <property type="protein sequence ID" value="KAI7843414.1"/>
    <property type="molecule type" value="Genomic_DNA"/>
</dbReference>
<keyword evidence="9" id="KW-0869">Chloride channel</keyword>
<protein>
    <submittedName>
        <fullName evidence="16">Uncharacterized protein</fullName>
    </submittedName>
</protein>
<feature type="compositionally biased region" description="Low complexity" evidence="13">
    <location>
        <begin position="1002"/>
        <end position="1015"/>
    </location>
</feature>
<feature type="compositionally biased region" description="Polar residues" evidence="13">
    <location>
        <begin position="1016"/>
        <end position="1033"/>
    </location>
</feature>
<evidence type="ECO:0000256" key="12">
    <source>
        <dbReference type="ARBA" id="ARBA00023303"/>
    </source>
</evidence>
<dbReference type="GO" id="GO:0072320">
    <property type="term" value="F:volume-sensitive chloride channel activity"/>
    <property type="evidence" value="ECO:0007669"/>
    <property type="project" value="TreeGrafter"/>
</dbReference>
<dbReference type="PANTHER" id="PTHR12424">
    <property type="entry name" value="TWEETY-RELATED"/>
    <property type="match status" value="1"/>
</dbReference>
<keyword evidence="17" id="KW-1185">Reference proteome</keyword>
<evidence type="ECO:0000256" key="2">
    <source>
        <dbReference type="ARBA" id="ARBA00009849"/>
    </source>
</evidence>
<feature type="signal peptide" evidence="15">
    <location>
        <begin position="1"/>
        <end position="21"/>
    </location>
</feature>
<evidence type="ECO:0000256" key="3">
    <source>
        <dbReference type="ARBA" id="ARBA00022448"/>
    </source>
</evidence>
<dbReference type="PANTHER" id="PTHR12424:SF8">
    <property type="entry name" value="PROTEIN TWEETY"/>
    <property type="match status" value="1"/>
</dbReference>
<evidence type="ECO:0000256" key="15">
    <source>
        <dbReference type="SAM" id="SignalP"/>
    </source>
</evidence>
<name>A0AAD5DVY1_9CHLO</name>
<feature type="transmembrane region" description="Helical" evidence="14">
    <location>
        <begin position="726"/>
        <end position="749"/>
    </location>
</feature>
<sequence length="1080" mass="110561">MSGPAALRALVAALVVGLAAAQWLNEPADGTGGGSGGDGNTTGTAASLQLCNSTGGWRSTALAQRPTANDEFRPETADYWRGPVAHAAWPALLGLAAAAALLLLFLLWRCLRCCCACCCCCCCRGQRKGQFKYHTARWLSCLKVLSLVLAAGVAGGAAFGIARVDAGLLGAEGVLDDVQAFLTGIIGEGRGALAAADDMLASLGEVQAALDERVNVTDIGAQLQCLAPLLDALPEPSALAADITAANASVYSTLRPALASLSTQLGSLAERLEPGVGAYVQALETAAGAQVLLFNSPGGIVTQANASRRGLEFAAVAGLLGPSEDPVQLSAAADALAAMLPLTDSLTALVDLRAAVTVVQAAGTTDAYVPTALADLQAVKEVADAVAAIAGTLHTLQDNYTVSQPCLAALLDRAADINATMLLLPDGLDGKVALLQQAQDSLGGLLGDPAYPSAPTSLADQLDSALPLDTVSAALSQLQAADAVRGSIAGLGLQAAADGLLAAKQALQGSEAQLEAALAAAQAYVTVYPSGGGPAAEWAGLVAALQAAASAASAAVGQAPTDASWADQASGLLLVLPELHSAIQQQQGRLDSIASQLDAQLPDVQPYLDSLEGLQGTFGQLPLQPSQLALDAQAEVEALVQGVEQSLDAAKQTIAQKAADVRGYLEDADDQTVGRLSNLRADYMPTVRKYDKIRVAVLYTIFSLACALALLLLLAEIFNYPLGLKVTVALALLVMALCFALVTALTVVLKVGNDGCVNLEDQILLRIPDALSRPEDAAEALAVARYYLFGVGDVDGLLQDAFGFDVEQVQQQINDTRAQLLEDITERFTLQPLLAGPVDRALRRSYTIQERIGALLAAAGRDQVYPVYLSVKQLVCCRTLDMVGNQWLGLILAASCGVAMCGVAMCCLSSLDSLGVKLKGWCACYRRKHFVDEAPFPATSPPPTSKAAATAAAAGGKGTQGSKAKVTLAADARPGSPAEQFIASWHAKQGSLREQYGGSGSNGRESGGAAAAEQGTPGSSPRPSQITAGSLQQAAAAAANRPELLGSHGGSSLSSRPSSPQGRNGGSSIAARDVEQSCVV</sequence>
<reference evidence="16" key="1">
    <citation type="submission" date="2020-11" db="EMBL/GenBank/DDBJ databases">
        <title>Chlorella ohadii genome sequencing and assembly.</title>
        <authorList>
            <person name="Murik O."/>
            <person name="Treves H."/>
            <person name="Kedem I."/>
            <person name="Shotland Y."/>
            <person name="Kaplan A."/>
        </authorList>
    </citation>
    <scope>NUCLEOTIDE SEQUENCE</scope>
    <source>
        <strain evidence="16">1</strain>
    </source>
</reference>
<evidence type="ECO:0000256" key="14">
    <source>
        <dbReference type="SAM" id="Phobius"/>
    </source>
</evidence>
<dbReference type="AlphaFoldDB" id="A0AAD5DVY1"/>
<feature type="compositionally biased region" description="Low complexity" evidence="13">
    <location>
        <begin position="1034"/>
        <end position="1060"/>
    </location>
</feature>
<keyword evidence="11" id="KW-0868">Chloride</keyword>
<evidence type="ECO:0000256" key="4">
    <source>
        <dbReference type="ARBA" id="ARBA00022475"/>
    </source>
</evidence>
<keyword evidence="12" id="KW-0407">Ion channel</keyword>